<dbReference type="OrthoDB" id="105150at2759"/>
<keyword evidence="2 4" id="KW-0863">Zinc-finger</keyword>
<dbReference type="SUPFAM" id="SSF159941">
    <property type="entry name" value="MM3350-like"/>
    <property type="match status" value="1"/>
</dbReference>
<feature type="domain" description="MYND-type" evidence="5">
    <location>
        <begin position="169"/>
        <end position="206"/>
    </location>
</feature>
<dbReference type="Pfam" id="PF01753">
    <property type="entry name" value="zf-MYND"/>
    <property type="match status" value="1"/>
</dbReference>
<dbReference type="InterPro" id="IPR012912">
    <property type="entry name" value="Plasmid_pRiA4b_Orf3-like"/>
</dbReference>
<keyword evidence="1" id="KW-0479">Metal-binding</keyword>
<organism evidence="6 7">
    <name type="scientific">Fragilariopsis cylindrus CCMP1102</name>
    <dbReference type="NCBI Taxonomy" id="635003"/>
    <lineage>
        <taxon>Eukaryota</taxon>
        <taxon>Sar</taxon>
        <taxon>Stramenopiles</taxon>
        <taxon>Ochrophyta</taxon>
        <taxon>Bacillariophyta</taxon>
        <taxon>Bacillariophyceae</taxon>
        <taxon>Bacillariophycidae</taxon>
        <taxon>Bacillariales</taxon>
        <taxon>Bacillariaceae</taxon>
        <taxon>Fragilariopsis</taxon>
    </lineage>
</organism>
<protein>
    <recommendedName>
        <fullName evidence="5">MYND-type domain-containing protein</fullName>
    </recommendedName>
</protein>
<sequence>MNIQFVHDLGDWWSHTIHVSKYDETVPKDASVAHLLSGDGAVPPEDMGGMKQYAYTMAKLTGKLKIEGKKTDGTKSDNGIFADPGTERWWQVLNSDVRAKLNVTTLFASPIEFDLETARSKLDTAIRQKTQKVGKEKSKLSKSSFQSGIAAQTTRSNEMALPQDPKKFCAICGVTVALKYCKGCNSIAFCCREHQVQSWPTHKEECRRIQKANKKNSR</sequence>
<evidence type="ECO:0000256" key="1">
    <source>
        <dbReference type="ARBA" id="ARBA00022723"/>
    </source>
</evidence>
<evidence type="ECO:0000256" key="2">
    <source>
        <dbReference type="ARBA" id="ARBA00022771"/>
    </source>
</evidence>
<evidence type="ECO:0000313" key="6">
    <source>
        <dbReference type="EMBL" id="OEU12796.1"/>
    </source>
</evidence>
<dbReference type="Gene3D" id="6.10.140.2220">
    <property type="match status" value="1"/>
</dbReference>
<dbReference type="InterPro" id="IPR024047">
    <property type="entry name" value="MM3350-like_sf"/>
</dbReference>
<dbReference type="InParanoid" id="A0A1E7F3T8"/>
<evidence type="ECO:0000256" key="3">
    <source>
        <dbReference type="ARBA" id="ARBA00022833"/>
    </source>
</evidence>
<name>A0A1E7F3T8_9STRA</name>
<evidence type="ECO:0000313" key="7">
    <source>
        <dbReference type="Proteomes" id="UP000095751"/>
    </source>
</evidence>
<reference evidence="6 7" key="1">
    <citation type="submission" date="2016-09" db="EMBL/GenBank/DDBJ databases">
        <title>Extensive genetic diversity and differential bi-allelic expression allows diatom success in the polar Southern Ocean.</title>
        <authorList>
            <consortium name="DOE Joint Genome Institute"/>
            <person name="Mock T."/>
            <person name="Otillar R.P."/>
            <person name="Strauss J."/>
            <person name="Dupont C."/>
            <person name="Frickenhaus S."/>
            <person name="Maumus F."/>
            <person name="Mcmullan M."/>
            <person name="Sanges R."/>
            <person name="Schmutz J."/>
            <person name="Toseland A."/>
            <person name="Valas R."/>
            <person name="Veluchamy A."/>
            <person name="Ward B.J."/>
            <person name="Allen A."/>
            <person name="Barry K."/>
            <person name="Falciatore A."/>
            <person name="Ferrante M."/>
            <person name="Fortunato A.E."/>
            <person name="Gloeckner G."/>
            <person name="Gruber A."/>
            <person name="Hipkin R."/>
            <person name="Janech M."/>
            <person name="Kroth P."/>
            <person name="Leese F."/>
            <person name="Lindquist E."/>
            <person name="Lyon B.R."/>
            <person name="Martin J."/>
            <person name="Mayer C."/>
            <person name="Parker M."/>
            <person name="Quesneville H."/>
            <person name="Raymond J."/>
            <person name="Uhlig C."/>
            <person name="Valentin K.U."/>
            <person name="Worden A.Z."/>
            <person name="Armbrust E.V."/>
            <person name="Bowler C."/>
            <person name="Green B."/>
            <person name="Moulton V."/>
            <person name="Van Oosterhout C."/>
            <person name="Grigoriev I."/>
        </authorList>
    </citation>
    <scope>NUCLEOTIDE SEQUENCE [LARGE SCALE GENOMIC DNA]</scope>
    <source>
        <strain evidence="6 7">CCMP1102</strain>
    </source>
</reference>
<dbReference type="AlphaFoldDB" id="A0A1E7F3T8"/>
<proteinExistence type="predicted"/>
<dbReference type="GO" id="GO:0008270">
    <property type="term" value="F:zinc ion binding"/>
    <property type="evidence" value="ECO:0007669"/>
    <property type="project" value="UniProtKB-KW"/>
</dbReference>
<evidence type="ECO:0000256" key="4">
    <source>
        <dbReference type="PROSITE-ProRule" id="PRU00134"/>
    </source>
</evidence>
<dbReference type="EMBL" id="KV784364">
    <property type="protein sequence ID" value="OEU12796.1"/>
    <property type="molecule type" value="Genomic_DNA"/>
</dbReference>
<dbReference type="Gene3D" id="3.10.290.30">
    <property type="entry name" value="MM3350-like"/>
    <property type="match status" value="1"/>
</dbReference>
<dbReference type="Proteomes" id="UP000095751">
    <property type="component" value="Unassembled WGS sequence"/>
</dbReference>
<dbReference type="InterPro" id="IPR002893">
    <property type="entry name" value="Znf_MYND"/>
</dbReference>
<keyword evidence="3" id="KW-0862">Zinc</keyword>
<dbReference type="Pfam" id="PF07929">
    <property type="entry name" value="PRiA4_ORF3"/>
    <property type="match status" value="1"/>
</dbReference>
<keyword evidence="7" id="KW-1185">Reference proteome</keyword>
<accession>A0A1E7F3T8</accession>
<evidence type="ECO:0000259" key="5">
    <source>
        <dbReference type="PROSITE" id="PS50865"/>
    </source>
</evidence>
<dbReference type="KEGG" id="fcy:FRACYDRAFT_270480"/>
<dbReference type="SUPFAM" id="SSF144232">
    <property type="entry name" value="HIT/MYND zinc finger-like"/>
    <property type="match status" value="1"/>
</dbReference>
<dbReference type="PROSITE" id="PS50865">
    <property type="entry name" value="ZF_MYND_2"/>
    <property type="match status" value="1"/>
</dbReference>
<dbReference type="PROSITE" id="PS01360">
    <property type="entry name" value="ZF_MYND_1"/>
    <property type="match status" value="1"/>
</dbReference>
<gene>
    <name evidence="6" type="ORF">FRACYDRAFT_270480</name>
</gene>